<gene>
    <name evidence="2" type="ORF">JQS73_12055</name>
</gene>
<dbReference type="EMBL" id="CP069280">
    <property type="protein sequence ID" value="QRI52174.1"/>
    <property type="molecule type" value="Genomic_DNA"/>
</dbReference>
<reference evidence="2 3" key="1">
    <citation type="journal article" date="2014" name="J. Infect. Dis.">
        <title>Molecular characterization of a novel botulinum neurotoxin type H gene.</title>
        <authorList>
            <person name="Dover N."/>
            <person name="Barash J.R."/>
            <person name="Hill K.K."/>
            <person name="Xie G."/>
            <person name="Arnon S.S."/>
        </authorList>
    </citation>
    <scope>NUCLEOTIDE SEQUENCE [LARGE SCALE GENOMIC DNA]</scope>
    <source>
        <strain evidence="2 3">IBCA10-7060</strain>
    </source>
</reference>
<dbReference type="CDD" id="cd11542">
    <property type="entry name" value="NTP-PPase_u5"/>
    <property type="match status" value="1"/>
</dbReference>
<dbReference type="Gene3D" id="1.10.287.1080">
    <property type="entry name" value="MazG-like"/>
    <property type="match status" value="1"/>
</dbReference>
<sequence length="126" mass="14863">MSIEDYVNLKIKEMVNDAHRNAIDHGFWEEEQNIITKMRVKEFEDEEIKAVKRAFMCQRLMLIVSEVSEAVNALRKDDKENYAEELADIILRTSDTALGDTVDIEKEIKKKMKKNRSRPYKHDKAF</sequence>
<evidence type="ECO:0000313" key="3">
    <source>
        <dbReference type="Proteomes" id="UP000663464"/>
    </source>
</evidence>
<feature type="domain" description="NTP pyrophosphohydrolase MazG-like" evidence="1">
    <location>
        <begin position="62"/>
        <end position="118"/>
    </location>
</feature>
<dbReference type="InterPro" id="IPR004518">
    <property type="entry name" value="MazG-like_dom"/>
</dbReference>
<dbReference type="RefSeq" id="WP_052117234.1">
    <property type="nucleotide sequence ID" value="NZ_CP069280.1"/>
</dbReference>
<organism evidence="2 3">
    <name type="scientific">Clostridium botulinum</name>
    <dbReference type="NCBI Taxonomy" id="1491"/>
    <lineage>
        <taxon>Bacteria</taxon>
        <taxon>Bacillati</taxon>
        <taxon>Bacillota</taxon>
        <taxon>Clostridia</taxon>
        <taxon>Eubacteriales</taxon>
        <taxon>Clostridiaceae</taxon>
        <taxon>Clostridium</taxon>
    </lineage>
</organism>
<protein>
    <submittedName>
        <fullName evidence="2">Nucleotide pyrophosphohydrolase</fullName>
    </submittedName>
</protein>
<evidence type="ECO:0000313" key="2">
    <source>
        <dbReference type="EMBL" id="QRI52174.1"/>
    </source>
</evidence>
<dbReference type="SUPFAM" id="SSF101386">
    <property type="entry name" value="all-alpha NTP pyrophosphatases"/>
    <property type="match status" value="1"/>
</dbReference>
<proteinExistence type="predicted"/>
<name>A0ABD7CG83_CLOBO</name>
<dbReference type="AlphaFoldDB" id="A0ABD7CG83"/>
<evidence type="ECO:0000259" key="1">
    <source>
        <dbReference type="Pfam" id="PF03819"/>
    </source>
</evidence>
<accession>A0ABD7CG83</accession>
<dbReference type="Proteomes" id="UP000663464">
    <property type="component" value="Chromosome"/>
</dbReference>
<dbReference type="Pfam" id="PF03819">
    <property type="entry name" value="MazG"/>
    <property type="match status" value="1"/>
</dbReference>